<comment type="catalytic activity">
    <reaction evidence="1">
        <text>ATP + protein L-histidine = ADP + protein N-phospho-L-histidine.</text>
        <dbReference type="EC" id="2.7.13.3"/>
    </reaction>
</comment>
<dbReference type="EMBL" id="DVGK01000085">
    <property type="protein sequence ID" value="HIR13781.1"/>
    <property type="molecule type" value="Genomic_DNA"/>
</dbReference>
<keyword evidence="4" id="KW-0597">Phosphoprotein</keyword>
<sequence length="418" mass="46262">MIRKLRVKFVATAMLAVFIVLASMLGLINFLNYRNIINSTDEILELLAVNEGTFPKEFDSDNIGNGFLGFSSPEIPYESRYFSVQLDPDGVLLLVDIDQIAAIDEDTAVSYAQEAMGSSNDRGFISTYRYLKRSSQDGTSIIFLDCGRNLSTLRAFFLLSILGGLGGFLLTFLVVLLLSGRILKPVAESYSRQKRFITDAGHEIKTPLTIIGADTTLLEMEWGENEWLTDIQKQITRLTELTNELIYLSKMEEDRQIPMIVFPLSDLVQETLTSFQSLAATQGKLFQAQIQPLLSLRGDEKSIRQLITILLDNAVKYSPKGGTVSVSLNRQGKNLKLAVRNTAETISKENLPHLFERFYRGDPSRNSGNSGYGIGLSIAKAITEAHRGRIAASMQDERSLQITVSLPAAASQTKGGIL</sequence>
<dbReference type="InterPro" id="IPR004358">
    <property type="entry name" value="Sig_transdc_His_kin-like_C"/>
</dbReference>
<evidence type="ECO:0000259" key="9">
    <source>
        <dbReference type="PROSITE" id="PS50109"/>
    </source>
</evidence>
<dbReference type="InterPro" id="IPR050351">
    <property type="entry name" value="BphY/WalK/GraS-like"/>
</dbReference>
<reference evidence="10" key="2">
    <citation type="journal article" date="2021" name="PeerJ">
        <title>Extensive microbial diversity within the chicken gut microbiome revealed by metagenomics and culture.</title>
        <authorList>
            <person name="Gilroy R."/>
            <person name="Ravi A."/>
            <person name="Getino M."/>
            <person name="Pursley I."/>
            <person name="Horton D.L."/>
            <person name="Alikhan N.F."/>
            <person name="Baker D."/>
            <person name="Gharbi K."/>
            <person name="Hall N."/>
            <person name="Watson M."/>
            <person name="Adriaenssens E.M."/>
            <person name="Foster-Nyarko E."/>
            <person name="Jarju S."/>
            <person name="Secka A."/>
            <person name="Antonio M."/>
            <person name="Oren A."/>
            <person name="Chaudhuri R.R."/>
            <person name="La Ragione R."/>
            <person name="Hildebrand F."/>
            <person name="Pallen M.J."/>
        </authorList>
    </citation>
    <scope>NUCLEOTIDE SEQUENCE</scope>
    <source>
        <strain evidence="10">ChiSjej4B22-8148</strain>
    </source>
</reference>
<reference evidence="10" key="1">
    <citation type="submission" date="2020-10" db="EMBL/GenBank/DDBJ databases">
        <authorList>
            <person name="Gilroy R."/>
        </authorList>
    </citation>
    <scope>NUCLEOTIDE SEQUENCE</scope>
    <source>
        <strain evidence="10">ChiSjej4B22-8148</strain>
    </source>
</reference>
<evidence type="ECO:0000256" key="8">
    <source>
        <dbReference type="SAM" id="Phobius"/>
    </source>
</evidence>
<evidence type="ECO:0000256" key="5">
    <source>
        <dbReference type="ARBA" id="ARBA00022679"/>
    </source>
</evidence>
<dbReference type="AlphaFoldDB" id="A0A9D1AC46"/>
<keyword evidence="6 10" id="KW-0418">Kinase</keyword>
<feature type="transmembrane region" description="Helical" evidence="8">
    <location>
        <begin position="9"/>
        <end position="31"/>
    </location>
</feature>
<name>A0A9D1AC46_9FIRM</name>
<protein>
    <recommendedName>
        <fullName evidence="3">histidine kinase</fullName>
        <ecNumber evidence="3">2.7.13.3</ecNumber>
    </recommendedName>
</protein>
<dbReference type="SMART" id="SM00388">
    <property type="entry name" value="HisKA"/>
    <property type="match status" value="1"/>
</dbReference>
<evidence type="ECO:0000313" key="11">
    <source>
        <dbReference type="Proteomes" id="UP000886757"/>
    </source>
</evidence>
<dbReference type="PANTHER" id="PTHR45453">
    <property type="entry name" value="PHOSPHATE REGULON SENSOR PROTEIN PHOR"/>
    <property type="match status" value="1"/>
</dbReference>
<dbReference type="InterPro" id="IPR003661">
    <property type="entry name" value="HisK_dim/P_dom"/>
</dbReference>
<comment type="caution">
    <text evidence="10">The sequence shown here is derived from an EMBL/GenBank/DDBJ whole genome shotgun (WGS) entry which is preliminary data.</text>
</comment>
<feature type="transmembrane region" description="Helical" evidence="8">
    <location>
        <begin position="155"/>
        <end position="178"/>
    </location>
</feature>
<comment type="subcellular location">
    <subcellularLocation>
        <location evidence="2">Membrane</location>
    </subcellularLocation>
</comment>
<keyword evidence="8" id="KW-0812">Transmembrane</keyword>
<dbReference type="Pfam" id="PF02518">
    <property type="entry name" value="HATPase_c"/>
    <property type="match status" value="1"/>
</dbReference>
<dbReference type="PANTHER" id="PTHR45453:SF1">
    <property type="entry name" value="PHOSPHATE REGULON SENSOR PROTEIN PHOR"/>
    <property type="match status" value="1"/>
</dbReference>
<accession>A0A9D1AC46</accession>
<evidence type="ECO:0000256" key="7">
    <source>
        <dbReference type="ARBA" id="ARBA00023012"/>
    </source>
</evidence>
<dbReference type="PRINTS" id="PR00344">
    <property type="entry name" value="BCTRLSENSOR"/>
</dbReference>
<dbReference type="Gene3D" id="3.30.565.10">
    <property type="entry name" value="Histidine kinase-like ATPase, C-terminal domain"/>
    <property type="match status" value="1"/>
</dbReference>
<dbReference type="SUPFAM" id="SSF47384">
    <property type="entry name" value="Homodimeric domain of signal transducing histidine kinase"/>
    <property type="match status" value="1"/>
</dbReference>
<dbReference type="InterPro" id="IPR036890">
    <property type="entry name" value="HATPase_C_sf"/>
</dbReference>
<dbReference type="CDD" id="cd00082">
    <property type="entry name" value="HisKA"/>
    <property type="match status" value="1"/>
</dbReference>
<evidence type="ECO:0000256" key="3">
    <source>
        <dbReference type="ARBA" id="ARBA00012438"/>
    </source>
</evidence>
<keyword evidence="7" id="KW-0902">Two-component regulatory system</keyword>
<keyword evidence="8" id="KW-0472">Membrane</keyword>
<gene>
    <name evidence="10" type="ORF">IAB31_07645</name>
</gene>
<dbReference type="Pfam" id="PF00512">
    <property type="entry name" value="HisKA"/>
    <property type="match status" value="1"/>
</dbReference>
<dbReference type="PROSITE" id="PS50109">
    <property type="entry name" value="HIS_KIN"/>
    <property type="match status" value="1"/>
</dbReference>
<keyword evidence="5" id="KW-0808">Transferase</keyword>
<dbReference type="FunFam" id="3.30.565.10:FF:000006">
    <property type="entry name" value="Sensor histidine kinase WalK"/>
    <property type="match status" value="1"/>
</dbReference>
<dbReference type="Gene3D" id="1.10.287.130">
    <property type="match status" value="1"/>
</dbReference>
<evidence type="ECO:0000313" key="10">
    <source>
        <dbReference type="EMBL" id="HIR13781.1"/>
    </source>
</evidence>
<dbReference type="SMART" id="SM00387">
    <property type="entry name" value="HATPase_c"/>
    <property type="match status" value="1"/>
</dbReference>
<dbReference type="InterPro" id="IPR005467">
    <property type="entry name" value="His_kinase_dom"/>
</dbReference>
<dbReference type="EC" id="2.7.13.3" evidence="3"/>
<dbReference type="GO" id="GO:0000155">
    <property type="term" value="F:phosphorelay sensor kinase activity"/>
    <property type="evidence" value="ECO:0007669"/>
    <property type="project" value="InterPro"/>
</dbReference>
<evidence type="ECO:0000256" key="4">
    <source>
        <dbReference type="ARBA" id="ARBA00022553"/>
    </source>
</evidence>
<dbReference type="GO" id="GO:0016036">
    <property type="term" value="P:cellular response to phosphate starvation"/>
    <property type="evidence" value="ECO:0007669"/>
    <property type="project" value="TreeGrafter"/>
</dbReference>
<organism evidence="10 11">
    <name type="scientific">Candidatus Choladousia intestinavium</name>
    <dbReference type="NCBI Taxonomy" id="2840727"/>
    <lineage>
        <taxon>Bacteria</taxon>
        <taxon>Bacillati</taxon>
        <taxon>Bacillota</taxon>
        <taxon>Clostridia</taxon>
        <taxon>Lachnospirales</taxon>
        <taxon>Lachnospiraceae</taxon>
        <taxon>Lachnospiraceae incertae sedis</taxon>
        <taxon>Candidatus Choladousia</taxon>
    </lineage>
</organism>
<dbReference type="InterPro" id="IPR036097">
    <property type="entry name" value="HisK_dim/P_sf"/>
</dbReference>
<evidence type="ECO:0000256" key="6">
    <source>
        <dbReference type="ARBA" id="ARBA00022777"/>
    </source>
</evidence>
<evidence type="ECO:0000256" key="2">
    <source>
        <dbReference type="ARBA" id="ARBA00004370"/>
    </source>
</evidence>
<evidence type="ECO:0000256" key="1">
    <source>
        <dbReference type="ARBA" id="ARBA00000085"/>
    </source>
</evidence>
<proteinExistence type="predicted"/>
<keyword evidence="8" id="KW-1133">Transmembrane helix</keyword>
<dbReference type="CDD" id="cd00075">
    <property type="entry name" value="HATPase"/>
    <property type="match status" value="1"/>
</dbReference>
<dbReference type="SUPFAM" id="SSF55874">
    <property type="entry name" value="ATPase domain of HSP90 chaperone/DNA topoisomerase II/histidine kinase"/>
    <property type="match status" value="1"/>
</dbReference>
<dbReference type="InterPro" id="IPR003594">
    <property type="entry name" value="HATPase_dom"/>
</dbReference>
<feature type="domain" description="Histidine kinase" evidence="9">
    <location>
        <begin position="199"/>
        <end position="410"/>
    </location>
</feature>
<dbReference type="GO" id="GO:0005886">
    <property type="term" value="C:plasma membrane"/>
    <property type="evidence" value="ECO:0007669"/>
    <property type="project" value="TreeGrafter"/>
</dbReference>
<dbReference type="GO" id="GO:0004721">
    <property type="term" value="F:phosphoprotein phosphatase activity"/>
    <property type="evidence" value="ECO:0007669"/>
    <property type="project" value="TreeGrafter"/>
</dbReference>
<dbReference type="Proteomes" id="UP000886757">
    <property type="component" value="Unassembled WGS sequence"/>
</dbReference>